<gene>
    <name evidence="2" type="ORF">EII34_09555</name>
</gene>
<name>A0A3P1T5D9_9ACTN</name>
<dbReference type="RefSeq" id="WP_124844934.1">
    <property type="nucleotide sequence ID" value="NZ_RQZG01000010.1"/>
</dbReference>
<dbReference type="EMBL" id="RQZG01000010">
    <property type="protein sequence ID" value="RRD04544.1"/>
    <property type="molecule type" value="Genomic_DNA"/>
</dbReference>
<feature type="region of interest" description="Disordered" evidence="1">
    <location>
        <begin position="473"/>
        <end position="494"/>
    </location>
</feature>
<comment type="caution">
    <text evidence="2">The sequence shown here is derived from an EMBL/GenBank/DDBJ whole genome shotgun (WGS) entry which is preliminary data.</text>
</comment>
<evidence type="ECO:0000256" key="1">
    <source>
        <dbReference type="SAM" id="MobiDB-lite"/>
    </source>
</evidence>
<evidence type="ECO:0000313" key="2">
    <source>
        <dbReference type="EMBL" id="RRD04544.1"/>
    </source>
</evidence>
<dbReference type="Proteomes" id="UP000280819">
    <property type="component" value="Unassembled WGS sequence"/>
</dbReference>
<accession>A0A3P1T5D9</accession>
<sequence>MDELVTLATEAPSSASLARWLQGLSRAERTTHQATWLAHQRDIRTQLIEAGAQARHMMLAASFGTRPEPLLSELGGKGLRSLVRDDAALDHIAAASAAQGRAWCEALIRLATHDEDTARQAWPLTSRVATAARLPLPTDRGSWLGRLRPPRAGQDRRLFDHIVAELATLTPAEHRSAVAALKKALTSRTHETWREPLHGWTAPLMLEIGGTPGQVARTSVGLAWSGTAARDHLVRALLTRDDTYIRAFIDAMLQAQLSTLPVPLLDPLIDALDLPIPNHPHYLEDWVQDHSRPRPGTRWVERFVAACQVPNLLVRLPEFQHSMQADVARMRSQEVVDDDALVIALLSVLERGDRRGPQRQAWQWLTGLGLTGTLIAHRDRAIDAARHTDSSVLRSVAEVLLASGALDQEQLTRLSLTFLPRKEREAKRRMLRALSHVGSPSPELIDAVRAVASDADPRTAVIAADLLSRWFGEEPAPEPPASPRGLWRDPVGRPPRPLPEFDTDALVVDADRWSTILATAQVWPQPVVAQERALAALVATAHARGVEALLEFTPDHETPDEAHAALLGQLGWEVGLQDRADLLAGLLHRRTAELGARLGRVPCMLSAPSHTRLRLSWEMLAQRVAQYREAGRAALPADVAVALGRLDRATVPDDLSGYRLPIDGCGHGLDEVLTAWRDTPVTPAALTLLPPPEQPLHGSVSSIRSVPEVTGDEPGGLDLLGITSPWNSTFRPGRDEGPWEHALLPNHPSRGAAVQLRALEGTHTPQLLSFLALAEVAGSFGPVMGLATVVAAADATSPDREALAATLIDAWDEGRLHPDDLAAAWASPEREGWPFSVPKFAMLLRLIADNGGLALAWPSLAALVEDMAGQPKVPSIMASTLEALLGYLPEVPGPVALPNVAALAERGGKAKAPQMARRVVAELHRR</sequence>
<evidence type="ECO:0000313" key="3">
    <source>
        <dbReference type="Proteomes" id="UP000280819"/>
    </source>
</evidence>
<organism evidence="2 3">
    <name type="scientific">Arachnia propionica</name>
    <dbReference type="NCBI Taxonomy" id="1750"/>
    <lineage>
        <taxon>Bacteria</taxon>
        <taxon>Bacillati</taxon>
        <taxon>Actinomycetota</taxon>
        <taxon>Actinomycetes</taxon>
        <taxon>Propionibacteriales</taxon>
        <taxon>Propionibacteriaceae</taxon>
        <taxon>Arachnia</taxon>
    </lineage>
</organism>
<reference evidence="2 3" key="1">
    <citation type="submission" date="2018-11" db="EMBL/GenBank/DDBJ databases">
        <title>Genomes From Bacteria Associated with the Canine Oral Cavity: a Test Case for Automated Genome-Based Taxonomic Assignment.</title>
        <authorList>
            <person name="Coil D.A."/>
            <person name="Jospin G."/>
            <person name="Darling A.E."/>
            <person name="Wallis C."/>
            <person name="Davis I.J."/>
            <person name="Harris S."/>
            <person name="Eisen J.A."/>
            <person name="Holcombe L.J."/>
            <person name="O'Flynn C."/>
        </authorList>
    </citation>
    <scope>NUCLEOTIDE SEQUENCE [LARGE SCALE GENOMIC DNA]</scope>
    <source>
        <strain evidence="2 3">OH887_COT-365</strain>
    </source>
</reference>
<dbReference type="OrthoDB" id="3245799at2"/>
<proteinExistence type="predicted"/>
<protein>
    <submittedName>
        <fullName evidence="2">Uncharacterized protein</fullName>
    </submittedName>
</protein>
<dbReference type="AlphaFoldDB" id="A0A3P1T5D9"/>